<dbReference type="AlphaFoldDB" id="A0A0R2TVL8"/>
<organism evidence="2 3">
    <name type="scientific">SAR92 bacterium BACL26 MAG-121220-bin70</name>
    <dbReference type="NCBI Taxonomy" id="1655626"/>
    <lineage>
        <taxon>Bacteria</taxon>
        <taxon>Pseudomonadati</taxon>
        <taxon>Pseudomonadota</taxon>
        <taxon>Gammaproteobacteria</taxon>
        <taxon>Cellvibrionales</taxon>
        <taxon>Porticoccaceae</taxon>
        <taxon>SAR92 clade</taxon>
    </lineage>
</organism>
<evidence type="ECO:0000313" key="2">
    <source>
        <dbReference type="EMBL" id="KRO91209.1"/>
    </source>
</evidence>
<accession>A0A0R2TVL8</accession>
<gene>
    <name evidence="2" type="ORF">ABS24_04600</name>
</gene>
<evidence type="ECO:0000313" key="3">
    <source>
        <dbReference type="Proteomes" id="UP000051213"/>
    </source>
</evidence>
<dbReference type="InterPro" id="IPR024590">
    <property type="entry name" value="HrpA_C"/>
</dbReference>
<evidence type="ECO:0000259" key="1">
    <source>
        <dbReference type="Pfam" id="PF11898"/>
    </source>
</evidence>
<dbReference type="Pfam" id="PF11898">
    <property type="entry name" value="DUF3418"/>
    <property type="match status" value="1"/>
</dbReference>
<dbReference type="EMBL" id="LICA01000575">
    <property type="protein sequence ID" value="KRO91209.1"/>
    <property type="molecule type" value="Genomic_DNA"/>
</dbReference>
<comment type="caution">
    <text evidence="2">The sequence shown here is derived from an EMBL/GenBank/DDBJ whole genome shotgun (WGS) entry which is preliminary data.</text>
</comment>
<name>A0A0R2TVL8_9GAMM</name>
<feature type="domain" description="RNA helicase HrpA C-terminal" evidence="1">
    <location>
        <begin position="2"/>
        <end position="151"/>
    </location>
</feature>
<reference evidence="2 3" key="1">
    <citation type="submission" date="2015-10" db="EMBL/GenBank/DDBJ databases">
        <title>Metagenome-Assembled Genomes uncover a global brackish microbiome.</title>
        <authorList>
            <person name="Hugerth L.W."/>
            <person name="Larsson J."/>
            <person name="Alneberg J."/>
            <person name="Lindh M.V."/>
            <person name="Legrand C."/>
            <person name="Pinhassi J."/>
            <person name="Andersson A.F."/>
        </authorList>
    </citation>
    <scope>NUCLEOTIDE SEQUENCE [LARGE SCALE GENOMIC DNA]</scope>
    <source>
        <strain evidence="2">BACL26 MAG-121220-bin70</strain>
    </source>
</reference>
<sequence length="160" mass="18118">MDIAQQHGVQVASVLTELHEQQKRLGELGALGVDAQLDISVQVNWLFSSETLRRAKPQNTQQYPRFVKGISIRIDKLSSQVVKDREHIAELRSFAIGVEGLGEKQLRLPSASADLLLDFQWLLEEYRVSLFAQQLKTRSPVSAKRLAKKWSDIVDQLNVL</sequence>
<dbReference type="Proteomes" id="UP000051213">
    <property type="component" value="Unassembled WGS sequence"/>
</dbReference>
<protein>
    <recommendedName>
        <fullName evidence="1">RNA helicase HrpA C-terminal domain-containing protein</fullName>
    </recommendedName>
</protein>
<proteinExistence type="predicted"/>